<evidence type="ECO:0000313" key="12">
    <source>
        <dbReference type="Proteomes" id="UP000799291"/>
    </source>
</evidence>
<feature type="compositionally biased region" description="Basic and acidic residues" evidence="10">
    <location>
        <begin position="389"/>
        <end position="398"/>
    </location>
</feature>
<comment type="subcellular location">
    <subcellularLocation>
        <location evidence="1">Nucleus</location>
    </subcellularLocation>
</comment>
<dbReference type="AlphaFoldDB" id="A0A6G1JBR5"/>
<feature type="compositionally biased region" description="Low complexity" evidence="10">
    <location>
        <begin position="756"/>
        <end position="776"/>
    </location>
</feature>
<evidence type="ECO:0000256" key="3">
    <source>
        <dbReference type="ARBA" id="ARBA00021438"/>
    </source>
</evidence>
<evidence type="ECO:0000313" key="11">
    <source>
        <dbReference type="EMBL" id="KAF2688007.1"/>
    </source>
</evidence>
<feature type="compositionally biased region" description="Low complexity" evidence="10">
    <location>
        <begin position="36"/>
        <end position="56"/>
    </location>
</feature>
<dbReference type="Proteomes" id="UP000799291">
    <property type="component" value="Unassembled WGS sequence"/>
</dbReference>
<evidence type="ECO:0000256" key="5">
    <source>
        <dbReference type="ARBA" id="ARBA00022552"/>
    </source>
</evidence>
<dbReference type="GO" id="GO:0006364">
    <property type="term" value="P:rRNA processing"/>
    <property type="evidence" value="ECO:0007669"/>
    <property type="project" value="UniProtKB-KW"/>
</dbReference>
<protein>
    <recommendedName>
        <fullName evidence="3">H/ACA ribonucleoprotein complex non-core subunit NAF1</fullName>
    </recommendedName>
    <alternativeName>
        <fullName evidence="9">Nuclear assembly factor 1</fullName>
    </alternativeName>
</protein>
<feature type="compositionally biased region" description="Low complexity" evidence="10">
    <location>
        <begin position="625"/>
        <end position="635"/>
    </location>
</feature>
<dbReference type="GO" id="GO:0001522">
    <property type="term" value="P:pseudouridine synthesis"/>
    <property type="evidence" value="ECO:0007669"/>
    <property type="project" value="InterPro"/>
</dbReference>
<comment type="similarity">
    <text evidence="2">Belongs to the NAF1 family.</text>
</comment>
<dbReference type="GO" id="GO:0003723">
    <property type="term" value="F:RNA binding"/>
    <property type="evidence" value="ECO:0007669"/>
    <property type="project" value="UniProtKB-KW"/>
</dbReference>
<feature type="non-terminal residue" evidence="11">
    <location>
        <position position="1"/>
    </location>
</feature>
<gene>
    <name evidence="11" type="ORF">K458DRAFT_415080</name>
</gene>
<feature type="compositionally biased region" description="Acidic residues" evidence="10">
    <location>
        <begin position="239"/>
        <end position="248"/>
    </location>
</feature>
<feature type="region of interest" description="Disordered" evidence="10">
    <location>
        <begin position="68"/>
        <end position="277"/>
    </location>
</feature>
<feature type="compositionally biased region" description="Low complexity" evidence="10">
    <location>
        <begin position="651"/>
        <end position="673"/>
    </location>
</feature>
<dbReference type="SUPFAM" id="SSF50447">
    <property type="entry name" value="Translation proteins"/>
    <property type="match status" value="1"/>
</dbReference>
<feature type="compositionally biased region" description="Low complexity" evidence="10">
    <location>
        <begin position="77"/>
        <end position="87"/>
    </location>
</feature>
<organism evidence="11 12">
    <name type="scientific">Lentithecium fluviatile CBS 122367</name>
    <dbReference type="NCBI Taxonomy" id="1168545"/>
    <lineage>
        <taxon>Eukaryota</taxon>
        <taxon>Fungi</taxon>
        <taxon>Dikarya</taxon>
        <taxon>Ascomycota</taxon>
        <taxon>Pezizomycotina</taxon>
        <taxon>Dothideomycetes</taxon>
        <taxon>Pleosporomycetidae</taxon>
        <taxon>Pleosporales</taxon>
        <taxon>Massarineae</taxon>
        <taxon>Lentitheciaceae</taxon>
        <taxon>Lentithecium</taxon>
    </lineage>
</organism>
<dbReference type="InterPro" id="IPR007504">
    <property type="entry name" value="H/ACA_rnp_Gar1/Naf1"/>
</dbReference>
<accession>A0A6G1JBR5</accession>
<evidence type="ECO:0000256" key="6">
    <source>
        <dbReference type="ARBA" id="ARBA00022553"/>
    </source>
</evidence>
<feature type="compositionally biased region" description="Basic and acidic residues" evidence="10">
    <location>
        <begin position="418"/>
        <end position="444"/>
    </location>
</feature>
<dbReference type="Gene3D" id="2.40.10.230">
    <property type="entry name" value="Probable tRNA pseudouridine synthase domain"/>
    <property type="match status" value="1"/>
</dbReference>
<keyword evidence="7" id="KW-0694">RNA-binding</keyword>
<dbReference type="GO" id="GO:0000493">
    <property type="term" value="P:box H/ACA snoRNP assembly"/>
    <property type="evidence" value="ECO:0007669"/>
    <property type="project" value="InterPro"/>
</dbReference>
<dbReference type="EMBL" id="MU005574">
    <property type="protein sequence ID" value="KAF2688007.1"/>
    <property type="molecule type" value="Genomic_DNA"/>
</dbReference>
<keyword evidence="5" id="KW-0698">rRNA processing</keyword>
<proteinExistence type="inferred from homology"/>
<dbReference type="InterPro" id="IPR040309">
    <property type="entry name" value="Naf1"/>
</dbReference>
<feature type="compositionally biased region" description="Low complexity" evidence="10">
    <location>
        <begin position="735"/>
        <end position="747"/>
    </location>
</feature>
<keyword evidence="8" id="KW-0539">Nucleus</keyword>
<evidence type="ECO:0000256" key="10">
    <source>
        <dbReference type="SAM" id="MobiDB-lite"/>
    </source>
</evidence>
<dbReference type="InterPro" id="IPR009000">
    <property type="entry name" value="Transl_B-barrel_sf"/>
</dbReference>
<dbReference type="GO" id="GO:0005732">
    <property type="term" value="C:sno(s)RNA-containing ribonucleoprotein complex"/>
    <property type="evidence" value="ECO:0007669"/>
    <property type="project" value="InterPro"/>
</dbReference>
<dbReference type="PANTHER" id="PTHR31633">
    <property type="entry name" value="H/ACA RIBONUCLEOPROTEIN COMPLEX NON-CORE SUBUNIT NAF1"/>
    <property type="match status" value="1"/>
</dbReference>
<keyword evidence="4" id="KW-0690">Ribosome biogenesis</keyword>
<dbReference type="InterPro" id="IPR038664">
    <property type="entry name" value="Gar1/Naf1_Cbf5-bd_sf"/>
</dbReference>
<feature type="compositionally biased region" description="Pro residues" evidence="10">
    <location>
        <begin position="692"/>
        <end position="706"/>
    </location>
</feature>
<name>A0A6G1JBR5_9PLEO</name>
<dbReference type="GO" id="GO:0005634">
    <property type="term" value="C:nucleus"/>
    <property type="evidence" value="ECO:0007669"/>
    <property type="project" value="UniProtKB-SubCell"/>
</dbReference>
<feature type="compositionally biased region" description="Low complexity" evidence="10">
    <location>
        <begin position="227"/>
        <end position="238"/>
    </location>
</feature>
<dbReference type="FunFam" id="2.40.10.230:FF:000002">
    <property type="entry name" value="H/ACA ribonucleoprotein complex non-core subunit NAF1"/>
    <property type="match status" value="1"/>
</dbReference>
<reference evidence="11" key="1">
    <citation type="journal article" date="2020" name="Stud. Mycol.">
        <title>101 Dothideomycetes genomes: a test case for predicting lifestyles and emergence of pathogens.</title>
        <authorList>
            <person name="Haridas S."/>
            <person name="Albert R."/>
            <person name="Binder M."/>
            <person name="Bloem J."/>
            <person name="Labutti K."/>
            <person name="Salamov A."/>
            <person name="Andreopoulos B."/>
            <person name="Baker S."/>
            <person name="Barry K."/>
            <person name="Bills G."/>
            <person name="Bluhm B."/>
            <person name="Cannon C."/>
            <person name="Castanera R."/>
            <person name="Culley D."/>
            <person name="Daum C."/>
            <person name="Ezra D."/>
            <person name="Gonzalez J."/>
            <person name="Henrissat B."/>
            <person name="Kuo A."/>
            <person name="Liang C."/>
            <person name="Lipzen A."/>
            <person name="Lutzoni F."/>
            <person name="Magnuson J."/>
            <person name="Mondo S."/>
            <person name="Nolan M."/>
            <person name="Ohm R."/>
            <person name="Pangilinan J."/>
            <person name="Park H.-J."/>
            <person name="Ramirez L."/>
            <person name="Alfaro M."/>
            <person name="Sun H."/>
            <person name="Tritt A."/>
            <person name="Yoshinaga Y."/>
            <person name="Zwiers L.-H."/>
            <person name="Turgeon B."/>
            <person name="Goodwin S."/>
            <person name="Spatafora J."/>
            <person name="Crous P."/>
            <person name="Grigoriev I."/>
        </authorList>
    </citation>
    <scope>NUCLEOTIDE SEQUENCE</scope>
    <source>
        <strain evidence="11">CBS 122367</strain>
    </source>
</reference>
<feature type="region of interest" description="Disordered" evidence="10">
    <location>
        <begin position="389"/>
        <end position="709"/>
    </location>
</feature>
<evidence type="ECO:0000256" key="1">
    <source>
        <dbReference type="ARBA" id="ARBA00004123"/>
    </source>
</evidence>
<feature type="compositionally biased region" description="Polar residues" evidence="10">
    <location>
        <begin position="117"/>
        <end position="134"/>
    </location>
</feature>
<feature type="compositionally biased region" description="Polar residues" evidence="10">
    <location>
        <begin position="674"/>
        <end position="687"/>
    </location>
</feature>
<feature type="compositionally biased region" description="Low complexity" evidence="10">
    <location>
        <begin position="184"/>
        <end position="194"/>
    </location>
</feature>
<sequence>DLDVDVDVDAHGIGASNLDAPGSPMDDSDDDFYETAPAVASASAAEAGGPPPSAVAAEPACVASSQIPGLGLWSEPSAAQTSAQTATPIPDGEEGLEDGELSDDESFYSEAKPGVSVTPNPQATGGVPQQSKRSQPGCPSAFSPTVDGPEKPVVTTATLNVPNGTPPTLQPQGSPGAEAHDATDAPPATATAPAQEDEGKTEFLQAAAANKDNKDAEWQLDSEASDSDSSSGSSSPDSSSDEGEDSDGELLSPEEALKLMMAEDPDDPEPSKDARVKTQNELDEVFEKPDIKMQDDTKITELGKVESVVENMVVIKGNTPGDHQVLESGSALCLENRTVIGQVSEAIGRVQDPRYSVGFTDPAEIGTLDITKGTPIYYVNEHSTLVDTEPLRTEKHTDASGQYDEEARVQEFSDDEQEAAHKREQKRERQIKRGDLLPETHPEPPRGPASDRNYGGRPQPAPYTGGALKYSDDDDDEDLGMYKPLARPDRFEEVVGNGAPIEDRSHVRRGMMRGGRGGWQDRGRGFRGRGGRGDRGGMSHGGRGDRGGMSHGGRGDRGGAFRGQPDRGDRSFRGQSDRGDRSNRGHSDRGRHQEQNRGRGGAQRDHANNRRSANSPPAASPPRQPQGHQQPQQSPARGNKKRKRNRNTSEARSSQPPAAANANAYASNNTQSNPAWNAPSTQTSSVSAAYAPPAPTAPAYAPPAPYANPAFYPQAAAAAPVADQAQWAQWYQLAQAISQAQSAQQQAAPPPPPPQIQQQPQTQYQYPYQYQQNAAPTPDPRRAATQVASQPVGSSLSDILRALGNANQGT</sequence>
<evidence type="ECO:0000256" key="4">
    <source>
        <dbReference type="ARBA" id="ARBA00022517"/>
    </source>
</evidence>
<keyword evidence="6" id="KW-0597">Phosphoprotein</keyword>
<evidence type="ECO:0000256" key="9">
    <source>
        <dbReference type="ARBA" id="ARBA00076743"/>
    </source>
</evidence>
<keyword evidence="12" id="KW-1185">Reference proteome</keyword>
<feature type="compositionally biased region" description="Polar residues" evidence="10">
    <location>
        <begin position="786"/>
        <end position="797"/>
    </location>
</feature>
<dbReference type="Pfam" id="PF04410">
    <property type="entry name" value="Gar1"/>
    <property type="match status" value="1"/>
</dbReference>
<feature type="region of interest" description="Disordered" evidence="10">
    <location>
        <begin position="1"/>
        <end position="56"/>
    </location>
</feature>
<feature type="compositionally biased region" description="Basic and acidic residues" evidence="10">
    <location>
        <begin position="531"/>
        <end position="608"/>
    </location>
</feature>
<evidence type="ECO:0000256" key="7">
    <source>
        <dbReference type="ARBA" id="ARBA00022884"/>
    </source>
</evidence>
<dbReference type="PANTHER" id="PTHR31633:SF1">
    <property type="entry name" value="H_ACA RIBONUCLEOPROTEIN COMPLEX NON-CORE SUBUNIT NAF1"/>
    <property type="match status" value="1"/>
</dbReference>
<dbReference type="OrthoDB" id="21550at2759"/>
<evidence type="ECO:0000256" key="8">
    <source>
        <dbReference type="ARBA" id="ARBA00023242"/>
    </source>
</evidence>
<feature type="compositionally biased region" description="Acidic residues" evidence="10">
    <location>
        <begin position="91"/>
        <end position="107"/>
    </location>
</feature>
<evidence type="ECO:0000256" key="2">
    <source>
        <dbReference type="ARBA" id="ARBA00009801"/>
    </source>
</evidence>
<feature type="region of interest" description="Disordered" evidence="10">
    <location>
        <begin position="735"/>
        <end position="810"/>
    </location>
</feature>